<comment type="caution">
    <text evidence="10">The sequence shown here is derived from an EMBL/GenBank/DDBJ whole genome shotgun (WGS) entry which is preliminary data.</text>
</comment>
<dbReference type="CDD" id="cd07023">
    <property type="entry name" value="S49_Sppa_N_C"/>
    <property type="match status" value="1"/>
</dbReference>
<dbReference type="InterPro" id="IPR029045">
    <property type="entry name" value="ClpP/crotonase-like_dom_sf"/>
</dbReference>
<evidence type="ECO:0000256" key="8">
    <source>
        <dbReference type="SAM" id="Phobius"/>
    </source>
</evidence>
<dbReference type="eggNOG" id="COG0616">
    <property type="taxonomic scope" value="Bacteria"/>
</dbReference>
<keyword evidence="8" id="KW-0812">Transmembrane</keyword>
<sequence>MAFLRNLLASILGVFIATGIMFFVFLMFISILSAGSGSDVVTVHNNSILELQFNKPLKDYGGRFLITDIDHSYENYDGMNHILEAIRAAKTDSKIKGISVYNTFLMGGMAQTKALRDALDDFKNSGKFVYAYSDIMLQKDYYLSSVADSIFLNPLGEMEFKGLSSEVLFFKDFQEKSGIKLEVVRHGKYKSAVEPYLENSMSDDNRLQIKELLQSLWNTMVADIAESRRVDIAHLNRIADELNARNPQLALASGLIDKIVYEDQYESALYLASDLSMDNKLNYINIYDYAEHVGHRPKITSGKNKIAVIYAEGEIIYGKGDKNFVGQGTISKSLREAAQDEQIKAIVLRVNSPGGSALASDIMWREVELAKAKKPVYVSMGNYAASGGYYIACGADKIFAEPNTITGSIGVFGILPNIKNLANRWGINAEQVNTHKNSQGFSLFESPSEGFISTTKESIENIYSTFLERVSAGRNLSIAEVDSIAQGRVWSGNTAKDIGLVDEIGGLSQTVKAIAKDNGIENYVVESYPNYESSIDEILERFGISSAKVKENIVKEEIGEPTYEILQKIKHLSTQKGVQARLPFELAIQ</sequence>
<keyword evidence="8" id="KW-1133">Transmembrane helix</keyword>
<dbReference type="EMBL" id="AJJU01000002">
    <property type="protein sequence ID" value="EID76839.1"/>
    <property type="molecule type" value="Genomic_DNA"/>
</dbReference>
<dbReference type="GO" id="GO:0016020">
    <property type="term" value="C:membrane"/>
    <property type="evidence" value="ECO:0007669"/>
    <property type="project" value="UniProtKB-SubCell"/>
</dbReference>
<dbReference type="NCBIfam" id="TIGR00706">
    <property type="entry name" value="SppA_dom"/>
    <property type="match status" value="1"/>
</dbReference>
<dbReference type="InterPro" id="IPR004634">
    <property type="entry name" value="Pept_S49_pIV"/>
</dbReference>
<evidence type="ECO:0000259" key="9">
    <source>
        <dbReference type="Pfam" id="PF01343"/>
    </source>
</evidence>
<dbReference type="PANTHER" id="PTHR33209:SF1">
    <property type="entry name" value="PEPTIDASE S49 DOMAIN-CONTAINING PROTEIN"/>
    <property type="match status" value="1"/>
</dbReference>
<dbReference type="InterPro" id="IPR047272">
    <property type="entry name" value="S49_SppA_C"/>
</dbReference>
<evidence type="ECO:0000256" key="7">
    <source>
        <dbReference type="PIRSR" id="PIRSR001217-1"/>
    </source>
</evidence>
<comment type="subcellular location">
    <subcellularLocation>
        <location evidence="1">Membrane</location>
    </subcellularLocation>
</comment>
<dbReference type="NCBIfam" id="TIGR00705">
    <property type="entry name" value="SppA_67K"/>
    <property type="match status" value="1"/>
</dbReference>
<keyword evidence="5" id="KW-0720">Serine protease</keyword>
<evidence type="ECO:0000256" key="1">
    <source>
        <dbReference type="ARBA" id="ARBA00004370"/>
    </source>
</evidence>
<keyword evidence="4" id="KW-0378">Hydrolase</keyword>
<feature type="transmembrane region" description="Helical" evidence="8">
    <location>
        <begin position="7"/>
        <end position="32"/>
    </location>
</feature>
<dbReference type="SUPFAM" id="SSF52096">
    <property type="entry name" value="ClpP/crotonase"/>
    <property type="match status" value="2"/>
</dbReference>
<accession>I0WKC3</accession>
<dbReference type="AlphaFoldDB" id="I0WKC3"/>
<organism evidence="10 11">
    <name type="scientific">Imtechella halotolerans K1</name>
    <dbReference type="NCBI Taxonomy" id="946077"/>
    <lineage>
        <taxon>Bacteria</taxon>
        <taxon>Pseudomonadati</taxon>
        <taxon>Bacteroidota</taxon>
        <taxon>Flavobacteriia</taxon>
        <taxon>Flavobacteriales</taxon>
        <taxon>Flavobacteriaceae</taxon>
        <taxon>Imtechella</taxon>
    </lineage>
</organism>
<evidence type="ECO:0000313" key="11">
    <source>
        <dbReference type="Proteomes" id="UP000005938"/>
    </source>
</evidence>
<dbReference type="Gene3D" id="3.90.226.10">
    <property type="entry name" value="2-enoyl-CoA Hydratase, Chain A, domain 1"/>
    <property type="match status" value="3"/>
</dbReference>
<dbReference type="GO" id="GO:0006465">
    <property type="term" value="P:signal peptide processing"/>
    <property type="evidence" value="ECO:0007669"/>
    <property type="project" value="InterPro"/>
</dbReference>
<keyword evidence="11" id="KW-1185">Reference proteome</keyword>
<dbReference type="InterPro" id="IPR002142">
    <property type="entry name" value="Peptidase_S49"/>
</dbReference>
<dbReference type="Pfam" id="PF01343">
    <property type="entry name" value="Peptidase_S49"/>
    <property type="match status" value="2"/>
</dbReference>
<protein>
    <submittedName>
        <fullName evidence="10">Signal peptide peptidase</fullName>
    </submittedName>
</protein>
<keyword evidence="3" id="KW-0645">Protease</keyword>
<proteinExistence type="inferred from homology"/>
<dbReference type="PIRSF" id="PIRSF001217">
    <property type="entry name" value="Protease_4_SppA"/>
    <property type="match status" value="1"/>
</dbReference>
<dbReference type="OrthoDB" id="9764363at2"/>
<evidence type="ECO:0000256" key="6">
    <source>
        <dbReference type="ARBA" id="ARBA00023136"/>
    </source>
</evidence>
<evidence type="ECO:0000256" key="5">
    <source>
        <dbReference type="ARBA" id="ARBA00022825"/>
    </source>
</evidence>
<dbReference type="Proteomes" id="UP000005938">
    <property type="component" value="Unassembled WGS sequence"/>
</dbReference>
<evidence type="ECO:0000313" key="10">
    <source>
        <dbReference type="EMBL" id="EID76839.1"/>
    </source>
</evidence>
<gene>
    <name evidence="10" type="ORF">W5A_02410</name>
</gene>
<evidence type="ECO:0000256" key="3">
    <source>
        <dbReference type="ARBA" id="ARBA00022670"/>
    </source>
</evidence>
<dbReference type="PANTHER" id="PTHR33209">
    <property type="entry name" value="PROTEASE 4"/>
    <property type="match status" value="1"/>
</dbReference>
<feature type="active site" description="Nucleophile" evidence="7">
    <location>
        <position position="386"/>
    </location>
</feature>
<keyword evidence="6 8" id="KW-0472">Membrane</keyword>
<feature type="active site" description="Proton donor/acceptor" evidence="7">
    <location>
        <position position="190"/>
    </location>
</feature>
<feature type="domain" description="Peptidase S49" evidence="9">
    <location>
        <begin position="122"/>
        <end position="266"/>
    </location>
</feature>
<name>I0WKC3_9FLAO</name>
<feature type="domain" description="Peptidase S49" evidence="9">
    <location>
        <begin position="370"/>
        <end position="520"/>
    </location>
</feature>
<dbReference type="InterPro" id="IPR047217">
    <property type="entry name" value="S49_SppA_67K_type_N"/>
</dbReference>
<evidence type="ECO:0000256" key="2">
    <source>
        <dbReference type="ARBA" id="ARBA00008683"/>
    </source>
</evidence>
<dbReference type="STRING" id="946077.W5A_02410"/>
<reference evidence="10 11" key="1">
    <citation type="journal article" date="2012" name="J. Bacteriol.">
        <title>Genome Sequence of the Halotolerant Bacterium Imtechella halotolerans K1T.</title>
        <authorList>
            <person name="Kumar S."/>
            <person name="Vikram S."/>
            <person name="Subramanian S."/>
            <person name="Raghava G.P."/>
            <person name="Pinnaka A.K."/>
        </authorList>
    </citation>
    <scope>NUCLEOTIDE SEQUENCE [LARGE SCALE GENOMIC DNA]</scope>
    <source>
        <strain evidence="10 11">K1</strain>
    </source>
</reference>
<evidence type="ECO:0000256" key="4">
    <source>
        <dbReference type="ARBA" id="ARBA00022801"/>
    </source>
</evidence>
<dbReference type="RefSeq" id="WP_008237010.1">
    <property type="nucleotide sequence ID" value="NZ_AJJU01000002.1"/>
</dbReference>
<comment type="similarity">
    <text evidence="2">Belongs to the peptidase S49 family.</text>
</comment>
<dbReference type="InterPro" id="IPR004635">
    <property type="entry name" value="Pept_S49_SppA"/>
</dbReference>
<dbReference type="CDD" id="cd07018">
    <property type="entry name" value="S49_SppA_67K_type"/>
    <property type="match status" value="1"/>
</dbReference>
<dbReference type="PATRIC" id="fig|946077.3.peg.490"/>
<dbReference type="GO" id="GO:0008236">
    <property type="term" value="F:serine-type peptidase activity"/>
    <property type="evidence" value="ECO:0007669"/>
    <property type="project" value="UniProtKB-KW"/>
</dbReference>